<keyword evidence="2" id="KW-0732">Signal</keyword>
<sequence>MLIKTLTLCSLTYLVGIASAVAIHQSDPWSSAAGRGGSHQRPPPAAKGDRLPLKPIRAPVSDSAPAQPPASNAPNPWTGTACNPPIDVRGRCFARIEMTDQAA</sequence>
<evidence type="ECO:0000256" key="2">
    <source>
        <dbReference type="SAM" id="SignalP"/>
    </source>
</evidence>
<dbReference type="OrthoDB" id="8252747at2"/>
<evidence type="ECO:0000313" key="3">
    <source>
        <dbReference type="EMBL" id="TWB04441.1"/>
    </source>
</evidence>
<evidence type="ECO:0000313" key="4">
    <source>
        <dbReference type="Proteomes" id="UP000319949"/>
    </source>
</evidence>
<evidence type="ECO:0000256" key="1">
    <source>
        <dbReference type="SAM" id="MobiDB-lite"/>
    </source>
</evidence>
<feature type="compositionally biased region" description="Low complexity" evidence="1">
    <location>
        <begin position="58"/>
        <end position="76"/>
    </location>
</feature>
<dbReference type="AlphaFoldDB" id="A0A560E4Y3"/>
<proteinExistence type="predicted"/>
<reference evidence="3 4" key="1">
    <citation type="submission" date="2019-06" db="EMBL/GenBank/DDBJ databases">
        <title>Genomic Encyclopedia of Type Strains, Phase IV (KMG-V): Genome sequencing to study the core and pangenomes of soil and plant-associated prokaryotes.</title>
        <authorList>
            <person name="Whitman W."/>
        </authorList>
    </citation>
    <scope>NUCLEOTIDE SEQUENCE [LARGE SCALE GENOMIC DNA]</scope>
    <source>
        <strain evidence="3 4">BR 510</strain>
    </source>
</reference>
<accession>A0A560E4Y3</accession>
<feature type="region of interest" description="Disordered" evidence="1">
    <location>
        <begin position="28"/>
        <end position="82"/>
    </location>
</feature>
<dbReference type="RefSeq" id="WP_145659534.1">
    <property type="nucleotide sequence ID" value="NZ_VITK01000002.1"/>
</dbReference>
<gene>
    <name evidence="3" type="ORF">FBZ96_102916</name>
</gene>
<dbReference type="EMBL" id="VITK01000002">
    <property type="protein sequence ID" value="TWB04441.1"/>
    <property type="molecule type" value="Genomic_DNA"/>
</dbReference>
<feature type="signal peptide" evidence="2">
    <location>
        <begin position="1"/>
        <end position="20"/>
    </location>
</feature>
<feature type="chain" id="PRO_5021874768" evidence="2">
    <location>
        <begin position="21"/>
        <end position="103"/>
    </location>
</feature>
<dbReference type="Proteomes" id="UP000319949">
    <property type="component" value="Unassembled WGS sequence"/>
</dbReference>
<name>A0A560E4Y3_9BRAD</name>
<organism evidence="3 4">
    <name type="scientific">Bradyrhizobium stylosanthis</name>
    <dbReference type="NCBI Taxonomy" id="1803665"/>
    <lineage>
        <taxon>Bacteria</taxon>
        <taxon>Pseudomonadati</taxon>
        <taxon>Pseudomonadota</taxon>
        <taxon>Alphaproteobacteria</taxon>
        <taxon>Hyphomicrobiales</taxon>
        <taxon>Nitrobacteraceae</taxon>
        <taxon>Bradyrhizobium</taxon>
    </lineage>
</organism>
<protein>
    <submittedName>
        <fullName evidence="3">Uncharacterized protein</fullName>
    </submittedName>
</protein>
<keyword evidence="4" id="KW-1185">Reference proteome</keyword>
<comment type="caution">
    <text evidence="3">The sequence shown here is derived from an EMBL/GenBank/DDBJ whole genome shotgun (WGS) entry which is preliminary data.</text>
</comment>